<keyword evidence="5 6" id="KW-0236">DNA replication inhibitor</keyword>
<evidence type="ECO:0000256" key="5">
    <source>
        <dbReference type="ARBA" id="ARBA00022880"/>
    </source>
</evidence>
<dbReference type="AlphaFoldDB" id="A0A1I2PSW1"/>
<dbReference type="NCBIfam" id="NF009644">
    <property type="entry name" value="PRK13169.1-5"/>
    <property type="match status" value="1"/>
</dbReference>
<keyword evidence="4 6" id="KW-0862">Zinc</keyword>
<dbReference type="SUPFAM" id="SSF58026">
    <property type="entry name" value="Delta-sleep-inducing peptide immunoreactive peptide"/>
    <property type="match status" value="1"/>
</dbReference>
<dbReference type="HAMAP" id="MF_01159">
    <property type="entry name" value="YabA"/>
    <property type="match status" value="1"/>
</dbReference>
<name>A0A1I2PSW1_9BACL</name>
<feature type="binding site" evidence="6">
    <location>
        <position position="93"/>
    </location>
    <ligand>
        <name>Zn(2+)</name>
        <dbReference type="ChEBI" id="CHEBI:29105"/>
    </ligand>
</feature>
<protein>
    <recommendedName>
        <fullName evidence="6">Replication initiation control protein YabA</fullName>
    </recommendedName>
</protein>
<comment type="subunit">
    <text evidence="6">Homotetramer. Interacts with both DnaA and DnaN, acting as a bridge between these two proteins.</text>
</comment>
<evidence type="ECO:0000256" key="6">
    <source>
        <dbReference type="HAMAP-Rule" id="MF_01159"/>
    </source>
</evidence>
<evidence type="ECO:0000256" key="3">
    <source>
        <dbReference type="ARBA" id="ARBA00022723"/>
    </source>
</evidence>
<keyword evidence="1 6" id="KW-0963">Cytoplasm</keyword>
<comment type="cofactor">
    <cofactor evidence="6">
        <name>Zn(2+)</name>
        <dbReference type="ChEBI" id="CHEBI:29105"/>
    </cofactor>
    <text evidence="6">Binds 1 zinc ion per subunit.</text>
</comment>
<dbReference type="InterPro" id="IPR010377">
    <property type="entry name" value="YabA"/>
</dbReference>
<keyword evidence="2 6" id="KW-0235">DNA replication</keyword>
<organism evidence="9 10">
    <name type="scientific">Planifilum fulgidum</name>
    <dbReference type="NCBI Taxonomy" id="201973"/>
    <lineage>
        <taxon>Bacteria</taxon>
        <taxon>Bacillati</taxon>
        <taxon>Bacillota</taxon>
        <taxon>Bacilli</taxon>
        <taxon>Bacillales</taxon>
        <taxon>Thermoactinomycetaceae</taxon>
        <taxon>Planifilum</taxon>
    </lineage>
</organism>
<keyword evidence="7" id="KW-0175">Coiled coil</keyword>
<feature type="binding site" evidence="6">
    <location>
        <position position="95"/>
    </location>
    <ligand>
        <name>Zn(2+)</name>
        <dbReference type="ChEBI" id="CHEBI:29105"/>
    </ligand>
</feature>
<dbReference type="OrthoDB" id="2112130at2"/>
<evidence type="ECO:0000256" key="8">
    <source>
        <dbReference type="SAM" id="MobiDB-lite"/>
    </source>
</evidence>
<dbReference type="RefSeq" id="WP_143085331.1">
    <property type="nucleotide sequence ID" value="NZ_FOOK01000020.1"/>
</dbReference>
<comment type="function">
    <text evidence="6">Involved in control of chromosome replication initiation. Inhibits the cooperative binding of DnaA to the oriC region, thus negatively regulating initiation of chromosome replication. Inhibits the ability of DnaA-ATP to form a helix on DNA; does not disassemble preformed DnaA-DNA helices. Decreases the residence time of DnaA on the chromosome at its binding sites (oriC, replication forks and promoter-binding sites). Tethers DnaA to the replication machinery via the DNA polymerase beta sliding clamp subunit (dnaN). Associates with oriC and other DnaA targets on the chromosome in a DnaA-dependent manner.</text>
</comment>
<gene>
    <name evidence="6" type="primary">yabA</name>
    <name evidence="9" type="ORF">SAMN04488025_12013</name>
</gene>
<dbReference type="STRING" id="201973.SAMN04488025_12013"/>
<sequence length="121" mass="14047">MDKQEMLNRMVRMEERIGELYEELSALKQQVVELIEENTRLKMENQSLREWKTRLQSQETMPGEEAEKKVSPPETGAKGGVDHLLQLYQEGFHICNVHYGQMRPEGDCLFCLAFLNKSSAD</sequence>
<dbReference type="GO" id="GO:0008156">
    <property type="term" value="P:negative regulation of DNA replication"/>
    <property type="evidence" value="ECO:0007669"/>
    <property type="project" value="UniProtKB-UniRule"/>
</dbReference>
<keyword evidence="10" id="KW-1185">Reference proteome</keyword>
<dbReference type="GO" id="GO:0043590">
    <property type="term" value="C:bacterial nucleoid"/>
    <property type="evidence" value="ECO:0007669"/>
    <property type="project" value="UniProtKB-UniRule"/>
</dbReference>
<proteinExistence type="inferred from homology"/>
<dbReference type="GO" id="GO:0008270">
    <property type="term" value="F:zinc ion binding"/>
    <property type="evidence" value="ECO:0007669"/>
    <property type="project" value="UniProtKB-UniRule"/>
</dbReference>
<accession>A0A1I2PSW1</accession>
<feature type="binding site" evidence="6">
    <location>
        <position position="108"/>
    </location>
    <ligand>
        <name>Zn(2+)</name>
        <dbReference type="ChEBI" id="CHEBI:29105"/>
    </ligand>
</feature>
<evidence type="ECO:0000256" key="7">
    <source>
        <dbReference type="SAM" id="Coils"/>
    </source>
</evidence>
<dbReference type="PIRSF" id="PIRSF021439">
    <property type="entry name" value="DUF972"/>
    <property type="match status" value="1"/>
</dbReference>
<comment type="subcellular location">
    <subcellularLocation>
        <location evidence="6">Cytoplasm</location>
        <location evidence="6">Nucleoid</location>
    </subcellularLocation>
    <text evidence="6">Localizes in tight foci, which correspond to the replisome at mid-cell throughout the cell cycle.</text>
</comment>
<evidence type="ECO:0000313" key="9">
    <source>
        <dbReference type="EMBL" id="SFG19212.1"/>
    </source>
</evidence>
<evidence type="ECO:0000313" key="10">
    <source>
        <dbReference type="Proteomes" id="UP000198661"/>
    </source>
</evidence>
<evidence type="ECO:0000256" key="4">
    <source>
        <dbReference type="ARBA" id="ARBA00022833"/>
    </source>
</evidence>
<dbReference type="Proteomes" id="UP000198661">
    <property type="component" value="Unassembled WGS sequence"/>
</dbReference>
<evidence type="ECO:0000256" key="1">
    <source>
        <dbReference type="ARBA" id="ARBA00022490"/>
    </source>
</evidence>
<dbReference type="GO" id="GO:0006260">
    <property type="term" value="P:DNA replication"/>
    <property type="evidence" value="ECO:0007669"/>
    <property type="project" value="UniProtKB-KW"/>
</dbReference>
<feature type="region of interest" description="Disordered" evidence="8">
    <location>
        <begin position="54"/>
        <end position="76"/>
    </location>
</feature>
<feature type="coiled-coil region" evidence="7">
    <location>
        <begin position="3"/>
        <end position="44"/>
    </location>
</feature>
<dbReference type="Pfam" id="PF06156">
    <property type="entry name" value="YabA"/>
    <property type="match status" value="1"/>
</dbReference>
<reference evidence="9 10" key="1">
    <citation type="submission" date="2016-10" db="EMBL/GenBank/DDBJ databases">
        <authorList>
            <person name="de Groot N.N."/>
        </authorList>
    </citation>
    <scope>NUCLEOTIDE SEQUENCE [LARGE SCALE GENOMIC DNA]</scope>
    <source>
        <strain evidence="9 10">DSM 44945</strain>
    </source>
</reference>
<comment type="similarity">
    <text evidence="6">Belongs to the YabA family.</text>
</comment>
<keyword evidence="3 6" id="KW-0479">Metal-binding</keyword>
<evidence type="ECO:0000256" key="2">
    <source>
        <dbReference type="ARBA" id="ARBA00022705"/>
    </source>
</evidence>
<dbReference type="EMBL" id="FOOK01000020">
    <property type="protein sequence ID" value="SFG19212.1"/>
    <property type="molecule type" value="Genomic_DNA"/>
</dbReference>
<feature type="binding site" evidence="6">
    <location>
        <position position="111"/>
    </location>
    <ligand>
        <name>Zn(2+)</name>
        <dbReference type="ChEBI" id="CHEBI:29105"/>
    </ligand>
</feature>